<proteinExistence type="predicted"/>
<dbReference type="Proteomes" id="UP000502433">
    <property type="component" value="Chromosome"/>
</dbReference>
<protein>
    <submittedName>
        <fullName evidence="2">Glycosyltransferase</fullName>
    </submittedName>
</protein>
<reference evidence="2 3" key="1">
    <citation type="submission" date="2020-04" db="EMBL/GenBank/DDBJ databases">
        <title>Genome-Wide Identification of 5-Methylcytosine Sites in Bacterial Genomes By High-Throughput Sequencing of MspJI Restriction Fragments.</title>
        <authorList>
            <person name="Wu V."/>
        </authorList>
    </citation>
    <scope>NUCLEOTIDE SEQUENCE [LARGE SCALE GENOMIC DNA]</scope>
    <source>
        <strain evidence="2 3">CCAP 1403/13f</strain>
    </source>
</reference>
<evidence type="ECO:0000259" key="1">
    <source>
        <dbReference type="Pfam" id="PF00535"/>
    </source>
</evidence>
<reference evidence="2 3" key="2">
    <citation type="submission" date="2020-04" db="EMBL/GenBank/DDBJ databases">
        <authorList>
            <person name="Fomenkov A."/>
            <person name="Anton B.P."/>
            <person name="Roberts R.J."/>
        </authorList>
    </citation>
    <scope>NUCLEOTIDE SEQUENCE [LARGE SCALE GENOMIC DNA]</scope>
    <source>
        <strain evidence="2 3">CCAP 1403/13f</strain>
    </source>
</reference>
<name>A0A6H2BZ67_DOLFA</name>
<dbReference type="KEGG" id="dfs:HGD76_08485"/>
<sequence>MMPSKNHTPKVSILLPNLNTSKYLPARFESIQAQTFTDWETIVVDSYSSDGAWELIQQYAQNDPRILISQAPREGIYAGLNRCINLAKGEYIYIATSDDTMMPNFLEEMVAALDTYTQCSLAHCCLTFIDEFGKPIKPNPWDEYYSSLYYGEMLKKFHIRQAPLDGILHCFLLTAYTSLTQLLIRRSLFEKVGNFSTRYGSMADFGWGMKASLVCDTIHIPKYLATWRRHPEQATLDADSMSPSYYYSLIEMIHEAVSLGISANPGIERYFSRMNEMSYVYNHLAFDLQIRGAKNRLEKIPLILKIIPAQLDIFLDRYVLRKALPDRLKYARKIIAKFNLSRRLIQLS</sequence>
<dbReference type="Pfam" id="PF00535">
    <property type="entry name" value="Glycos_transf_2"/>
    <property type="match status" value="1"/>
</dbReference>
<dbReference type="PANTHER" id="PTHR22916:SF3">
    <property type="entry name" value="UDP-GLCNAC:BETAGAL BETA-1,3-N-ACETYLGLUCOSAMINYLTRANSFERASE-LIKE PROTEIN 1"/>
    <property type="match status" value="1"/>
</dbReference>
<evidence type="ECO:0000313" key="2">
    <source>
        <dbReference type="EMBL" id="QJB44218.1"/>
    </source>
</evidence>
<dbReference type="InterPro" id="IPR001173">
    <property type="entry name" value="Glyco_trans_2-like"/>
</dbReference>
<organism evidence="2 3">
    <name type="scientific">Dolichospermum flos-aquae CCAP 1403/13F</name>
    <dbReference type="NCBI Taxonomy" id="315271"/>
    <lineage>
        <taxon>Bacteria</taxon>
        <taxon>Bacillati</taxon>
        <taxon>Cyanobacteriota</taxon>
        <taxon>Cyanophyceae</taxon>
        <taxon>Nostocales</taxon>
        <taxon>Aphanizomenonaceae</taxon>
        <taxon>Dolichospermum</taxon>
    </lineage>
</organism>
<dbReference type="InterPro" id="IPR029044">
    <property type="entry name" value="Nucleotide-diphossugar_trans"/>
</dbReference>
<dbReference type="PANTHER" id="PTHR22916">
    <property type="entry name" value="GLYCOSYLTRANSFERASE"/>
    <property type="match status" value="1"/>
</dbReference>
<keyword evidence="2" id="KW-0808">Transferase</keyword>
<dbReference type="GO" id="GO:0016758">
    <property type="term" value="F:hexosyltransferase activity"/>
    <property type="evidence" value="ECO:0007669"/>
    <property type="project" value="UniProtKB-ARBA"/>
</dbReference>
<feature type="domain" description="Glycosyltransferase 2-like" evidence="1">
    <location>
        <begin position="12"/>
        <end position="140"/>
    </location>
</feature>
<accession>A0A6H2BZ67</accession>
<dbReference type="SUPFAM" id="SSF53448">
    <property type="entry name" value="Nucleotide-diphospho-sugar transferases"/>
    <property type="match status" value="1"/>
</dbReference>
<evidence type="ECO:0000313" key="3">
    <source>
        <dbReference type="Proteomes" id="UP000502433"/>
    </source>
</evidence>
<dbReference type="EMBL" id="CP051206">
    <property type="protein sequence ID" value="QJB44218.1"/>
    <property type="molecule type" value="Genomic_DNA"/>
</dbReference>
<gene>
    <name evidence="2" type="ORF">HGD76_08485</name>
</gene>
<dbReference type="RefSeq" id="WP_168695511.1">
    <property type="nucleotide sequence ID" value="NZ_CP051206.1"/>
</dbReference>
<dbReference type="Gene3D" id="3.90.550.10">
    <property type="entry name" value="Spore Coat Polysaccharide Biosynthesis Protein SpsA, Chain A"/>
    <property type="match status" value="1"/>
</dbReference>
<dbReference type="AlphaFoldDB" id="A0A6H2BZ67"/>